<dbReference type="PIRSF" id="PIRSF021292">
    <property type="entry name" value="Competence_ComGD"/>
    <property type="match status" value="1"/>
</dbReference>
<comment type="caution">
    <text evidence="3">The sequence shown here is derived from an EMBL/GenBank/DDBJ whole genome shotgun (WGS) entry which is preliminary data.</text>
</comment>
<keyword evidence="2" id="KW-0178">Competence</keyword>
<evidence type="ECO:0000256" key="1">
    <source>
        <dbReference type="ARBA" id="ARBA00004241"/>
    </source>
</evidence>
<keyword evidence="4" id="KW-1185">Reference proteome</keyword>
<accession>A0ABS4RD91</accession>
<dbReference type="NCBIfam" id="TIGR02532">
    <property type="entry name" value="IV_pilin_GFxxxE"/>
    <property type="match status" value="1"/>
</dbReference>
<evidence type="ECO:0000313" key="3">
    <source>
        <dbReference type="EMBL" id="MBP2240865.1"/>
    </source>
</evidence>
<dbReference type="InterPro" id="IPR016785">
    <property type="entry name" value="ComGD"/>
</dbReference>
<dbReference type="Proteomes" id="UP001519293">
    <property type="component" value="Unassembled WGS sequence"/>
</dbReference>
<proteinExistence type="predicted"/>
<comment type="subcellular location">
    <subcellularLocation>
        <location evidence="1">Cell surface</location>
    </subcellularLocation>
</comment>
<dbReference type="Pfam" id="PF07963">
    <property type="entry name" value="N_methyl"/>
    <property type="match status" value="1"/>
</dbReference>
<protein>
    <submittedName>
        <fullName evidence="3">Competence protein ComGD</fullName>
    </submittedName>
</protein>
<dbReference type="NCBIfam" id="NF040982">
    <property type="entry name" value="ComGD"/>
    <property type="match status" value="1"/>
</dbReference>
<dbReference type="EMBL" id="JAGIKZ010000005">
    <property type="protein sequence ID" value="MBP2240865.1"/>
    <property type="molecule type" value="Genomic_DNA"/>
</dbReference>
<dbReference type="InterPro" id="IPR045584">
    <property type="entry name" value="Pilin-like"/>
</dbReference>
<organism evidence="3 4">
    <name type="scientific">Cytobacillus eiseniae</name>
    <dbReference type="NCBI Taxonomy" id="762947"/>
    <lineage>
        <taxon>Bacteria</taxon>
        <taxon>Bacillati</taxon>
        <taxon>Bacillota</taxon>
        <taxon>Bacilli</taxon>
        <taxon>Bacillales</taxon>
        <taxon>Bacillaceae</taxon>
        <taxon>Cytobacillus</taxon>
    </lineage>
</organism>
<dbReference type="InterPro" id="IPR012902">
    <property type="entry name" value="N_methyl_site"/>
</dbReference>
<name>A0ABS4RD91_9BACI</name>
<evidence type="ECO:0000313" key="4">
    <source>
        <dbReference type="Proteomes" id="UP001519293"/>
    </source>
</evidence>
<dbReference type="SUPFAM" id="SSF54523">
    <property type="entry name" value="Pili subunits"/>
    <property type="match status" value="1"/>
</dbReference>
<gene>
    <name evidence="3" type="ORF">J2Z40_001424</name>
</gene>
<sequence length="147" mass="17047">MRTKSKNGFTLLETLFVLTVFLVITSVSAILLKSPFSSLEKQQFVTQLKADLLFAQQHAMSQQATVSVHILPEENYYYLRGSYDSGYLLVREIPKTVTIKEGTMKLFFYFKPDGNINRFGTFNIVIDNQWYRMTFLLGKGRFYVSKE</sequence>
<evidence type="ECO:0000256" key="2">
    <source>
        <dbReference type="ARBA" id="ARBA00023287"/>
    </source>
</evidence>
<reference evidence="3 4" key="1">
    <citation type="submission" date="2021-03" db="EMBL/GenBank/DDBJ databases">
        <title>Genomic Encyclopedia of Type Strains, Phase IV (KMG-IV): sequencing the most valuable type-strain genomes for metagenomic binning, comparative biology and taxonomic classification.</title>
        <authorList>
            <person name="Goeker M."/>
        </authorList>
    </citation>
    <scope>NUCLEOTIDE SEQUENCE [LARGE SCALE GENOMIC DNA]</scope>
    <source>
        <strain evidence="3 4">DSM 26675</strain>
    </source>
</reference>